<gene>
    <name evidence="3" type="ORF">GCM10022255_018690</name>
</gene>
<feature type="compositionally biased region" description="Pro residues" evidence="1">
    <location>
        <begin position="44"/>
        <end position="59"/>
    </location>
</feature>
<feature type="transmembrane region" description="Helical" evidence="2">
    <location>
        <begin position="145"/>
        <end position="170"/>
    </location>
</feature>
<feature type="transmembrane region" description="Helical" evidence="2">
    <location>
        <begin position="316"/>
        <end position="340"/>
    </location>
</feature>
<comment type="caution">
    <text evidence="3">The sequence shown here is derived from an EMBL/GenBank/DDBJ whole genome shotgun (WGS) entry which is preliminary data.</text>
</comment>
<protein>
    <recommendedName>
        <fullName evidence="5">Glycerophosphoryl diester phosphodiesterase membrane domain-containing protein</fullName>
    </recommendedName>
</protein>
<evidence type="ECO:0008006" key="5">
    <source>
        <dbReference type="Google" id="ProtNLM"/>
    </source>
</evidence>
<evidence type="ECO:0000313" key="3">
    <source>
        <dbReference type="EMBL" id="GAA4246618.1"/>
    </source>
</evidence>
<name>A0ABP8D378_9ACTN</name>
<feature type="region of interest" description="Disordered" evidence="1">
    <location>
        <begin position="1"/>
        <end position="98"/>
    </location>
</feature>
<keyword evidence="2" id="KW-0472">Membrane</keyword>
<keyword evidence="2" id="KW-0812">Transmembrane</keyword>
<accession>A0ABP8D378</accession>
<feature type="transmembrane region" description="Helical" evidence="2">
    <location>
        <begin position="207"/>
        <end position="235"/>
    </location>
</feature>
<evidence type="ECO:0000256" key="2">
    <source>
        <dbReference type="SAM" id="Phobius"/>
    </source>
</evidence>
<reference evidence="4" key="1">
    <citation type="journal article" date="2019" name="Int. J. Syst. Evol. Microbiol.">
        <title>The Global Catalogue of Microorganisms (GCM) 10K type strain sequencing project: providing services to taxonomists for standard genome sequencing and annotation.</title>
        <authorList>
            <consortium name="The Broad Institute Genomics Platform"/>
            <consortium name="The Broad Institute Genome Sequencing Center for Infectious Disease"/>
            <person name="Wu L."/>
            <person name="Ma J."/>
        </authorList>
    </citation>
    <scope>NUCLEOTIDE SEQUENCE [LARGE SCALE GENOMIC DNA]</scope>
    <source>
        <strain evidence="4">JCM 17441</strain>
    </source>
</reference>
<proteinExistence type="predicted"/>
<evidence type="ECO:0000256" key="1">
    <source>
        <dbReference type="SAM" id="MobiDB-lite"/>
    </source>
</evidence>
<organism evidence="3 4">
    <name type="scientific">Dactylosporangium darangshiense</name>
    <dbReference type="NCBI Taxonomy" id="579108"/>
    <lineage>
        <taxon>Bacteria</taxon>
        <taxon>Bacillati</taxon>
        <taxon>Actinomycetota</taxon>
        <taxon>Actinomycetes</taxon>
        <taxon>Micromonosporales</taxon>
        <taxon>Micromonosporaceae</taxon>
        <taxon>Dactylosporangium</taxon>
    </lineage>
</organism>
<feature type="compositionally biased region" description="Pro residues" evidence="1">
    <location>
        <begin position="77"/>
        <end position="94"/>
    </location>
</feature>
<dbReference type="EMBL" id="BAABAT010000003">
    <property type="protein sequence ID" value="GAA4246618.1"/>
    <property type="molecule type" value="Genomic_DNA"/>
</dbReference>
<evidence type="ECO:0000313" key="4">
    <source>
        <dbReference type="Proteomes" id="UP001500620"/>
    </source>
</evidence>
<feature type="transmembrane region" description="Helical" evidence="2">
    <location>
        <begin position="256"/>
        <end position="280"/>
    </location>
</feature>
<keyword evidence="2" id="KW-1133">Transmembrane helix</keyword>
<keyword evidence="4" id="KW-1185">Reference proteome</keyword>
<sequence length="425" mass="43594">MRGGADGGLPLTFVIVPHDDMNQPPGPEEAPDWQRRPPAGAPDFLPPDFLPPDSAPPAGAPETPALRPATPGDHPFGPQPAVIPPPATPPPALRPPAAQYDPRQTYVVYQAAGLSGFTAPGGNDPLISPDYGGWWRRSTAVFRRAWPLLLPLQLAQFVLGLVVTIPGALYSNKFLTDFSNTSFSNTSYSGRAQADPSSALAVLGASLLVSAALAVLGAVIAVAANHVIVAAAAGLPPRLGPALALAVRRCLPLMGWQILAALMLALGLCACILPGIYFYAVLMVLPVVVTFERGGAGIGRCFRLFHNDVGVAASRVATIGAAAVVLAIVSAVVGVVIAAVDLSQTGGPAPGQVATLSTTAVIVQTVVRDLLGALLRTFTCVLVLTAYADMRARTEPLSTSVLAAEIGITPAAPSAPFTPPAPSLA</sequence>
<dbReference type="Proteomes" id="UP001500620">
    <property type="component" value="Unassembled WGS sequence"/>
</dbReference>